<dbReference type="Proteomes" id="UP001066276">
    <property type="component" value="Chromosome 4_2"/>
</dbReference>
<keyword evidence="3" id="KW-1185">Reference proteome</keyword>
<accession>A0AAV7SJX1</accession>
<evidence type="ECO:0000256" key="1">
    <source>
        <dbReference type="SAM" id="MobiDB-lite"/>
    </source>
</evidence>
<evidence type="ECO:0000313" key="3">
    <source>
        <dbReference type="Proteomes" id="UP001066276"/>
    </source>
</evidence>
<protein>
    <submittedName>
        <fullName evidence="2">Uncharacterized protein</fullName>
    </submittedName>
</protein>
<feature type="region of interest" description="Disordered" evidence="1">
    <location>
        <begin position="184"/>
        <end position="206"/>
    </location>
</feature>
<feature type="compositionally biased region" description="Polar residues" evidence="1">
    <location>
        <begin position="234"/>
        <end position="249"/>
    </location>
</feature>
<comment type="caution">
    <text evidence="2">The sequence shown here is derived from an EMBL/GenBank/DDBJ whole genome shotgun (WGS) entry which is preliminary data.</text>
</comment>
<feature type="region of interest" description="Disordered" evidence="1">
    <location>
        <begin position="51"/>
        <end position="96"/>
    </location>
</feature>
<gene>
    <name evidence="2" type="ORF">NDU88_004824</name>
</gene>
<feature type="compositionally biased region" description="Basic residues" evidence="1">
    <location>
        <begin position="63"/>
        <end position="72"/>
    </location>
</feature>
<reference evidence="2" key="1">
    <citation type="journal article" date="2022" name="bioRxiv">
        <title>Sequencing and chromosome-scale assembly of the giantPleurodeles waltlgenome.</title>
        <authorList>
            <person name="Brown T."/>
            <person name="Elewa A."/>
            <person name="Iarovenko S."/>
            <person name="Subramanian E."/>
            <person name="Araus A.J."/>
            <person name="Petzold A."/>
            <person name="Susuki M."/>
            <person name="Suzuki K.-i.T."/>
            <person name="Hayashi T."/>
            <person name="Toyoda A."/>
            <person name="Oliveira C."/>
            <person name="Osipova E."/>
            <person name="Leigh N.D."/>
            <person name="Simon A."/>
            <person name="Yun M.H."/>
        </authorList>
    </citation>
    <scope>NUCLEOTIDE SEQUENCE</scope>
    <source>
        <strain evidence="2">20211129_DDA</strain>
        <tissue evidence="2">Liver</tissue>
    </source>
</reference>
<proteinExistence type="predicted"/>
<feature type="compositionally biased region" description="Basic and acidic residues" evidence="1">
    <location>
        <begin position="73"/>
        <end position="87"/>
    </location>
</feature>
<name>A0AAV7SJX1_PLEWA</name>
<feature type="region of interest" description="Disordered" evidence="1">
    <location>
        <begin position="111"/>
        <end position="142"/>
    </location>
</feature>
<dbReference type="EMBL" id="JANPWB010000008">
    <property type="protein sequence ID" value="KAJ1164384.1"/>
    <property type="molecule type" value="Genomic_DNA"/>
</dbReference>
<feature type="region of interest" description="Disordered" evidence="1">
    <location>
        <begin position="219"/>
        <end position="249"/>
    </location>
</feature>
<dbReference type="AlphaFoldDB" id="A0AAV7SJX1"/>
<evidence type="ECO:0000313" key="2">
    <source>
        <dbReference type="EMBL" id="KAJ1164384.1"/>
    </source>
</evidence>
<organism evidence="2 3">
    <name type="scientific">Pleurodeles waltl</name>
    <name type="common">Iberian ribbed newt</name>
    <dbReference type="NCBI Taxonomy" id="8319"/>
    <lineage>
        <taxon>Eukaryota</taxon>
        <taxon>Metazoa</taxon>
        <taxon>Chordata</taxon>
        <taxon>Craniata</taxon>
        <taxon>Vertebrata</taxon>
        <taxon>Euteleostomi</taxon>
        <taxon>Amphibia</taxon>
        <taxon>Batrachia</taxon>
        <taxon>Caudata</taxon>
        <taxon>Salamandroidea</taxon>
        <taxon>Salamandridae</taxon>
        <taxon>Pleurodelinae</taxon>
        <taxon>Pleurodeles</taxon>
    </lineage>
</organism>
<sequence>MGAWPHRQDVGRIVREVRRGLQLSDPTDPCLGAAGAATVCQSGGTTVAECAGGSADPRECKTRGARRSHRAWSPRERAGDSGSREARPAAGFLGAPPVPAEGGVSCLKSAGTNAGAESGEPQGKLAVPPCPRDNENEEHGLCPWATSGGSLAAPSPRPSVLLHFTFRLLLLACSKGEEDVGQQGAAVSVPREKKRPHRTLKYGTGPAGSTEWLGLAYGVEPPPEGYRTPGGALQSRSGTDGNCSEVGSD</sequence>